<organism evidence="1 2">
    <name type="scientific">Anisakis simplex</name>
    <name type="common">Herring worm</name>
    <dbReference type="NCBI Taxonomy" id="6269"/>
    <lineage>
        <taxon>Eukaryota</taxon>
        <taxon>Metazoa</taxon>
        <taxon>Ecdysozoa</taxon>
        <taxon>Nematoda</taxon>
        <taxon>Chromadorea</taxon>
        <taxon>Rhabditida</taxon>
        <taxon>Spirurina</taxon>
        <taxon>Ascaridomorpha</taxon>
        <taxon>Ascaridoidea</taxon>
        <taxon>Anisakidae</taxon>
        <taxon>Anisakis</taxon>
        <taxon>Anisakis simplex complex</taxon>
    </lineage>
</organism>
<dbReference type="GO" id="GO:0006264">
    <property type="term" value="P:mitochondrial DNA replication"/>
    <property type="evidence" value="ECO:0007669"/>
    <property type="project" value="TreeGrafter"/>
</dbReference>
<proteinExistence type="predicted"/>
<evidence type="ECO:0000313" key="1">
    <source>
        <dbReference type="EMBL" id="VDK20010.1"/>
    </source>
</evidence>
<gene>
    <name evidence="1" type="ORF">ASIM_LOCUS2481</name>
</gene>
<dbReference type="Proteomes" id="UP000267096">
    <property type="component" value="Unassembled WGS sequence"/>
</dbReference>
<reference evidence="1 2" key="1">
    <citation type="submission" date="2018-11" db="EMBL/GenBank/DDBJ databases">
        <authorList>
            <consortium name="Pathogen Informatics"/>
        </authorList>
    </citation>
    <scope>NUCLEOTIDE SEQUENCE [LARGE SCALE GENOMIC DNA]</scope>
</reference>
<evidence type="ECO:0000313" key="2">
    <source>
        <dbReference type="Proteomes" id="UP000267096"/>
    </source>
</evidence>
<dbReference type="OrthoDB" id="5777131at2759"/>
<dbReference type="AlphaFoldDB" id="A0A3P6NPD3"/>
<keyword evidence="2" id="KW-1185">Reference proteome</keyword>
<sequence length="179" mass="20379">MKDVERLSNSATTTQLSGRYPSISTILGCTQSQRNLYWWQLKMIKQLGGEGSFRRYMRAIVEEILGIQIPDAVLGYMRSVLPVLRSLQHSEFTQLEQYAHHHLLCYLGRFDAIVSYRDALLVIDWKTASSGSSKDTMVEMELAKMYNDPLQVAAYIGAINSDMKFSHLPTVHSTLIWTS</sequence>
<evidence type="ECO:0008006" key="3">
    <source>
        <dbReference type="Google" id="ProtNLM"/>
    </source>
</evidence>
<protein>
    <recommendedName>
        <fullName evidence="3">Mitochondrial genome maintenance exonuclease 1</fullName>
    </recommendedName>
</protein>
<dbReference type="EMBL" id="UYRR01003349">
    <property type="protein sequence ID" value="VDK20010.1"/>
    <property type="molecule type" value="Genomic_DNA"/>
</dbReference>
<name>A0A3P6NPD3_ANISI</name>
<dbReference type="PANTHER" id="PTHR31340:SF3">
    <property type="entry name" value="MITOCHONDRIAL GENOME MAINTENANCE EXONUCLEASE 1"/>
    <property type="match status" value="1"/>
</dbReference>
<dbReference type="PANTHER" id="PTHR31340">
    <property type="entry name" value="MITOCHONDRIAL GENOME MAINTENANCE EXONUCLEASE 1"/>
    <property type="match status" value="1"/>
</dbReference>
<dbReference type="GO" id="GO:0008297">
    <property type="term" value="F:single-stranded DNA exodeoxyribonuclease activity"/>
    <property type="evidence" value="ECO:0007669"/>
    <property type="project" value="TreeGrafter"/>
</dbReference>
<dbReference type="GO" id="GO:0005739">
    <property type="term" value="C:mitochondrion"/>
    <property type="evidence" value="ECO:0007669"/>
    <property type="project" value="TreeGrafter"/>
</dbReference>
<accession>A0A3P6NPD3</accession>